<comment type="caution">
    <text evidence="3">The sequence shown here is derived from an EMBL/GenBank/DDBJ whole genome shotgun (WGS) entry which is preliminary data.</text>
</comment>
<dbReference type="EMBL" id="VIAR01000006">
    <property type="protein sequence ID" value="TQD38813.1"/>
    <property type="molecule type" value="Genomic_DNA"/>
</dbReference>
<dbReference type="AlphaFoldDB" id="A0A507ZQK5"/>
<feature type="domain" description="Glycosyl transferase family 1" evidence="1">
    <location>
        <begin position="175"/>
        <end position="340"/>
    </location>
</feature>
<dbReference type="Pfam" id="PF00534">
    <property type="entry name" value="Glycos_transf_1"/>
    <property type="match status" value="1"/>
</dbReference>
<keyword evidence="4" id="KW-1185">Reference proteome</keyword>
<dbReference type="PANTHER" id="PTHR12526:SF628">
    <property type="entry name" value="MANNOSYLGLUCOSYLGLYCERATE SYNTHASE"/>
    <property type="match status" value="1"/>
</dbReference>
<dbReference type="OrthoDB" id="798298at2"/>
<dbReference type="GO" id="GO:0016757">
    <property type="term" value="F:glycosyltransferase activity"/>
    <property type="evidence" value="ECO:0007669"/>
    <property type="project" value="InterPro"/>
</dbReference>
<keyword evidence="3" id="KW-0808">Transferase</keyword>
<dbReference type="InterPro" id="IPR028098">
    <property type="entry name" value="Glyco_trans_4-like_N"/>
</dbReference>
<evidence type="ECO:0000259" key="2">
    <source>
        <dbReference type="Pfam" id="PF13439"/>
    </source>
</evidence>
<dbReference type="Gene3D" id="3.40.50.2000">
    <property type="entry name" value="Glycogen Phosphorylase B"/>
    <property type="match status" value="2"/>
</dbReference>
<dbReference type="SUPFAM" id="SSF53756">
    <property type="entry name" value="UDP-Glycosyltransferase/glycogen phosphorylase"/>
    <property type="match status" value="1"/>
</dbReference>
<accession>A0A507ZQK5</accession>
<dbReference type="RefSeq" id="WP_141421671.1">
    <property type="nucleotide sequence ID" value="NZ_VIAR01000006.1"/>
</dbReference>
<dbReference type="InterPro" id="IPR001296">
    <property type="entry name" value="Glyco_trans_1"/>
</dbReference>
<organism evidence="3 4">
    <name type="scientific">Haloflavibacter putidus</name>
    <dbReference type="NCBI Taxonomy" id="2576776"/>
    <lineage>
        <taxon>Bacteria</taxon>
        <taxon>Pseudomonadati</taxon>
        <taxon>Bacteroidota</taxon>
        <taxon>Flavobacteriia</taxon>
        <taxon>Flavobacteriales</taxon>
        <taxon>Flavobacteriaceae</taxon>
        <taxon>Haloflavibacter</taxon>
    </lineage>
</organism>
<protein>
    <submittedName>
        <fullName evidence="3">Glycosyltransferase family 4 protein</fullName>
    </submittedName>
</protein>
<gene>
    <name evidence="3" type="ORF">FKR84_07450</name>
</gene>
<evidence type="ECO:0000313" key="4">
    <source>
        <dbReference type="Proteomes" id="UP000317169"/>
    </source>
</evidence>
<sequence length="364" mass="41805">MAKKICILIEQLNGGGAERSAGILSKILSGLGHQLFIITLLDDIGYEYEGELINLGKYKKGSHSFFSKYRRYFQLKKQLKNHQFDLILDFRMKNFALREVLLNWLVFKTKIVNMVRSYFLTYYFPTPFYISKKLYKNYYGINCVANAIKENIEDKFEFTNVTTIPNPIRVNFITEKAKENLPKNYGRYIIAVGRHHPIKQFKKLIDIYLDSTLLKNSVKLLILGDDLGNDALKNHIEKTNASDLVKLLPFAENPFPYYKNAEFLVLSSKNEGLPMVLIEALACGTPVVSFDCPSGPSEIVQHKKNGLLIKDQNFAELKRGMEKMLRDENLYATCVANAQKSVDKFSMEKITKDWKAFLENTSEG</sequence>
<evidence type="ECO:0000259" key="1">
    <source>
        <dbReference type="Pfam" id="PF00534"/>
    </source>
</evidence>
<proteinExistence type="predicted"/>
<reference evidence="3 4" key="1">
    <citation type="submission" date="2019-06" db="EMBL/GenBank/DDBJ databases">
        <title>Flavibacter putida gen. nov., sp. nov., a novel marine bacterium of the family Flavobacteriaceae isolated from coastal seawater.</title>
        <authorList>
            <person name="Feng X."/>
        </authorList>
    </citation>
    <scope>NUCLEOTIDE SEQUENCE [LARGE SCALE GENOMIC DNA]</scope>
    <source>
        <strain evidence="3 4">PLHSN227</strain>
    </source>
</reference>
<name>A0A507ZQK5_9FLAO</name>
<evidence type="ECO:0000313" key="3">
    <source>
        <dbReference type="EMBL" id="TQD38813.1"/>
    </source>
</evidence>
<feature type="domain" description="Glycosyltransferase subfamily 4-like N-terminal" evidence="2">
    <location>
        <begin position="15"/>
        <end position="170"/>
    </location>
</feature>
<dbReference type="Pfam" id="PF13439">
    <property type="entry name" value="Glyco_transf_4"/>
    <property type="match status" value="1"/>
</dbReference>
<dbReference type="Proteomes" id="UP000317169">
    <property type="component" value="Unassembled WGS sequence"/>
</dbReference>
<dbReference type="PANTHER" id="PTHR12526">
    <property type="entry name" value="GLYCOSYLTRANSFERASE"/>
    <property type="match status" value="1"/>
</dbReference>